<dbReference type="GO" id="GO:0000139">
    <property type="term" value="C:Golgi membrane"/>
    <property type="evidence" value="ECO:0007669"/>
    <property type="project" value="TreeGrafter"/>
</dbReference>
<organism evidence="12 13">
    <name type="scientific">Electrophorus voltai</name>
    <dbReference type="NCBI Taxonomy" id="2609070"/>
    <lineage>
        <taxon>Eukaryota</taxon>
        <taxon>Metazoa</taxon>
        <taxon>Chordata</taxon>
        <taxon>Craniata</taxon>
        <taxon>Vertebrata</taxon>
        <taxon>Euteleostomi</taxon>
        <taxon>Actinopterygii</taxon>
        <taxon>Neopterygii</taxon>
        <taxon>Teleostei</taxon>
        <taxon>Ostariophysi</taxon>
        <taxon>Gymnotiformes</taxon>
        <taxon>Gymnotoidei</taxon>
        <taxon>Gymnotidae</taxon>
        <taxon>Electrophorus</taxon>
    </lineage>
</organism>
<dbReference type="GO" id="GO:0030512">
    <property type="term" value="P:negative regulation of transforming growth factor beta receptor signaling pathway"/>
    <property type="evidence" value="ECO:0007669"/>
    <property type="project" value="InterPro"/>
</dbReference>
<evidence type="ECO:0000256" key="10">
    <source>
        <dbReference type="SAM" id="MobiDB-lite"/>
    </source>
</evidence>
<feature type="disulfide bond" evidence="9">
    <location>
        <begin position="167"/>
        <end position="182"/>
    </location>
</feature>
<dbReference type="InterPro" id="IPR023415">
    <property type="entry name" value="LDLR_class-A_CS"/>
</dbReference>
<dbReference type="GO" id="GO:0070412">
    <property type="term" value="F:R-SMAD binding"/>
    <property type="evidence" value="ECO:0007669"/>
    <property type="project" value="InterPro"/>
</dbReference>
<feature type="compositionally biased region" description="Low complexity" evidence="10">
    <location>
        <begin position="66"/>
        <end position="75"/>
    </location>
</feature>
<dbReference type="PROSITE" id="PS01209">
    <property type="entry name" value="LDLRA_1"/>
    <property type="match status" value="1"/>
</dbReference>
<keyword evidence="3 11" id="KW-0812">Transmembrane</keyword>
<feature type="region of interest" description="Disordered" evidence="10">
    <location>
        <begin position="205"/>
        <end position="227"/>
    </location>
</feature>
<dbReference type="EMBL" id="JAROKS010000016">
    <property type="protein sequence ID" value="KAK1795214.1"/>
    <property type="molecule type" value="Genomic_DNA"/>
</dbReference>
<feature type="compositionally biased region" description="Low complexity" evidence="10">
    <location>
        <begin position="435"/>
        <end position="452"/>
    </location>
</feature>
<comment type="similarity">
    <text evidence="2">Belongs to the PMEPA1 family.</text>
</comment>
<evidence type="ECO:0000256" key="11">
    <source>
        <dbReference type="SAM" id="Phobius"/>
    </source>
</evidence>
<keyword evidence="13" id="KW-1185">Reference proteome</keyword>
<comment type="caution">
    <text evidence="9">Lacks conserved residue(s) required for the propagation of feature annotation.</text>
</comment>
<sequence length="843" mass="91576">MEKNGGRLGFGVRCFKGEGFYAEILCQHTVEETAAEQRKRTRARPSVARQKSRQRGPTVRKGQAALLCLSSSSSCPDEQRTSQEQPAPRAAPRQDYKRPLLPEVSALEKLMTRTPAGVLDNGSVFVHTDESRTTVAVFGRVPVGPGRGECKFLCTNGRCLDVGSLVCDQVNHCGDNSDEENCPASTQHTPPAAFYCEYTPPTKPRHLQDLSGDGSPRPAPLPETFSGGSLRSVRRVAHFEVRRKGPPGWSRTKAGSLVPLEVASRENLAPSRPACRRERGVLPPSLSPQRCLFLPFHRGTFLRSPQSSAPNLPRRVGRGFQDPCGVAVFRHSQTSSIVPLGFKRSFKIATHQRHSLLWLWDTSAAGINCAVLDPFDQPPTALQQARVQFKRKFLITETRCSLLALARSFKPADILSIPNVQKQSNLELEPDGTDSDWSSSFADSRSSSSSTSVCLRCPDGHAPGRRTAGLFQSALSGGEGLVPRGLLGGTVILIRAVACKPKLLSATLLCRCVAARRDGCFQVRFDVFRSNEVVHARLRGGIDNAARRREAVAGRSRKVPSLRGFSVPPSDLALSQDVPAELRSSPALLFSNGGVRFPPTVAVNAAELEFVQIIILIVVMMVMVVVIVCLLNHYKLSTWSFMSRPGRAPRHERPLQSVAYAPQPRERFGAPGFTQRERFGRFQPTYPYLQHQIDLPPTISLSDGEEPPPYQGPCTLQLRDPEQQLELNRESVRAPPNRTVFDSDLAGGRGPGPGGGPRPPSSNSGVSAAGSGARGRMEGPPPAYSEVMAHCPGTVFLLHQHSNNQSCTGLSARTPPGGRTGPGCLESTIVLGEAKNTRRGELV</sequence>
<dbReference type="InterPro" id="IPR002172">
    <property type="entry name" value="LDrepeatLR_classA_rpt"/>
</dbReference>
<accession>A0AAD9DWC9</accession>
<dbReference type="PROSITE" id="PS50068">
    <property type="entry name" value="LDLRA_2"/>
    <property type="match status" value="1"/>
</dbReference>
<feature type="transmembrane region" description="Helical" evidence="11">
    <location>
        <begin position="610"/>
        <end position="634"/>
    </location>
</feature>
<keyword evidence="8 9" id="KW-1015">Disulfide bond</keyword>
<feature type="compositionally biased region" description="Low complexity" evidence="10">
    <location>
        <begin position="761"/>
        <end position="771"/>
    </location>
</feature>
<feature type="region of interest" description="Disordered" evidence="10">
    <location>
        <begin position="425"/>
        <end position="452"/>
    </location>
</feature>
<evidence type="ECO:0000256" key="3">
    <source>
        <dbReference type="ARBA" id="ARBA00022692"/>
    </source>
</evidence>
<comment type="subcellular location">
    <subcellularLocation>
        <location evidence="1">Early endosome membrane</location>
        <topology evidence="1">Single-pass membrane protein</topology>
    </subcellularLocation>
</comment>
<keyword evidence="4" id="KW-0734">Signal transduction inhibitor</keyword>
<evidence type="ECO:0000256" key="9">
    <source>
        <dbReference type="PROSITE-ProRule" id="PRU00124"/>
    </source>
</evidence>
<evidence type="ECO:0000256" key="1">
    <source>
        <dbReference type="ARBA" id="ARBA00004391"/>
    </source>
</evidence>
<protein>
    <recommendedName>
        <fullName evidence="14">Low-density lipoprotein receptor class A domain-containing protein 4</fullName>
    </recommendedName>
</protein>
<evidence type="ECO:0000256" key="4">
    <source>
        <dbReference type="ARBA" id="ARBA00022700"/>
    </source>
</evidence>
<dbReference type="GO" id="GO:0031901">
    <property type="term" value="C:early endosome membrane"/>
    <property type="evidence" value="ECO:0007669"/>
    <property type="project" value="UniProtKB-SubCell"/>
</dbReference>
<gene>
    <name evidence="12" type="ORF">P4O66_010389</name>
</gene>
<dbReference type="InterPro" id="IPR036055">
    <property type="entry name" value="LDL_receptor-like_sf"/>
</dbReference>
<proteinExistence type="inferred from homology"/>
<dbReference type="PANTHER" id="PTHR16514:SF4">
    <property type="entry name" value="LOW-DENSITY LIPOPROTEIN RECEPTOR CLASS A DOMAIN-CONTAINING PROTEIN 4"/>
    <property type="match status" value="1"/>
</dbReference>
<evidence type="ECO:0000313" key="12">
    <source>
        <dbReference type="EMBL" id="KAK1795214.1"/>
    </source>
</evidence>
<keyword evidence="6 11" id="KW-1133">Transmembrane helix</keyword>
<dbReference type="SUPFAM" id="SSF57424">
    <property type="entry name" value="LDL receptor-like module"/>
    <property type="match status" value="1"/>
</dbReference>
<feature type="region of interest" description="Disordered" evidence="10">
    <location>
        <begin position="728"/>
        <end position="784"/>
    </location>
</feature>
<evidence type="ECO:0000256" key="8">
    <source>
        <dbReference type="ARBA" id="ARBA00023157"/>
    </source>
</evidence>
<keyword evidence="7 11" id="KW-0472">Membrane</keyword>
<comment type="caution">
    <text evidence="12">The sequence shown here is derived from an EMBL/GenBank/DDBJ whole genome shotgun (WGS) entry which is preliminary data.</text>
</comment>
<evidence type="ECO:0000256" key="7">
    <source>
        <dbReference type="ARBA" id="ARBA00023136"/>
    </source>
</evidence>
<name>A0AAD9DWC9_9TELE</name>
<feature type="region of interest" description="Disordered" evidence="10">
    <location>
        <begin position="33"/>
        <end position="99"/>
    </location>
</feature>
<evidence type="ECO:0000256" key="5">
    <source>
        <dbReference type="ARBA" id="ARBA00022753"/>
    </source>
</evidence>
<evidence type="ECO:0008006" key="14">
    <source>
        <dbReference type="Google" id="ProtNLM"/>
    </source>
</evidence>
<dbReference type="PANTHER" id="PTHR16514">
    <property type="entry name" value="LOW DENSITY LIPOPROTEIN RECEPTOR CLASS A DOMAIN-CONTAINING 4A"/>
    <property type="match status" value="1"/>
</dbReference>
<evidence type="ECO:0000256" key="6">
    <source>
        <dbReference type="ARBA" id="ARBA00022989"/>
    </source>
</evidence>
<dbReference type="Gene3D" id="4.10.400.10">
    <property type="entry name" value="Low-density Lipoprotein Receptor"/>
    <property type="match status" value="1"/>
</dbReference>
<dbReference type="Proteomes" id="UP001239994">
    <property type="component" value="Unassembled WGS sequence"/>
</dbReference>
<keyword evidence="5" id="KW-0967">Endosome</keyword>
<dbReference type="InterPro" id="IPR043445">
    <property type="entry name" value="TMEPAI/LRAD4"/>
</dbReference>
<dbReference type="CDD" id="cd00112">
    <property type="entry name" value="LDLa"/>
    <property type="match status" value="1"/>
</dbReference>
<dbReference type="SMART" id="SM00192">
    <property type="entry name" value="LDLa"/>
    <property type="match status" value="1"/>
</dbReference>
<reference evidence="12" key="1">
    <citation type="submission" date="2023-03" db="EMBL/GenBank/DDBJ databases">
        <title>Electrophorus voltai genome.</title>
        <authorList>
            <person name="Bian C."/>
        </authorList>
    </citation>
    <scope>NUCLEOTIDE SEQUENCE</scope>
    <source>
        <strain evidence="12">CB-2022</strain>
        <tissue evidence="12">Muscle</tissue>
    </source>
</reference>
<evidence type="ECO:0000313" key="13">
    <source>
        <dbReference type="Proteomes" id="UP001239994"/>
    </source>
</evidence>
<dbReference type="AlphaFoldDB" id="A0AAD9DWC9"/>
<feature type="region of interest" description="Disordered" evidence="10">
    <location>
        <begin position="697"/>
        <end position="716"/>
    </location>
</feature>
<evidence type="ECO:0000256" key="2">
    <source>
        <dbReference type="ARBA" id="ARBA00009908"/>
    </source>
</evidence>